<dbReference type="InterPro" id="IPR024752">
    <property type="entry name" value="Myb/SANT-like_dom"/>
</dbReference>
<accession>A0A2U1Q1Z8</accession>
<dbReference type="OrthoDB" id="4955136at2759"/>
<dbReference type="Pfam" id="PF12776">
    <property type="entry name" value="Myb_DNA-bind_3"/>
    <property type="match status" value="1"/>
</dbReference>
<reference evidence="3 4" key="1">
    <citation type="journal article" date="2018" name="Mol. Plant">
        <title>The genome of Artemisia annua provides insight into the evolution of Asteraceae family and artemisinin biosynthesis.</title>
        <authorList>
            <person name="Shen Q."/>
            <person name="Zhang L."/>
            <person name="Liao Z."/>
            <person name="Wang S."/>
            <person name="Yan T."/>
            <person name="Shi P."/>
            <person name="Liu M."/>
            <person name="Fu X."/>
            <person name="Pan Q."/>
            <person name="Wang Y."/>
            <person name="Lv Z."/>
            <person name="Lu X."/>
            <person name="Zhang F."/>
            <person name="Jiang W."/>
            <person name="Ma Y."/>
            <person name="Chen M."/>
            <person name="Hao X."/>
            <person name="Li L."/>
            <person name="Tang Y."/>
            <person name="Lv G."/>
            <person name="Zhou Y."/>
            <person name="Sun X."/>
            <person name="Brodelius P.E."/>
            <person name="Rose J.K.C."/>
            <person name="Tang K."/>
        </authorList>
    </citation>
    <scope>NUCLEOTIDE SEQUENCE [LARGE SCALE GENOMIC DNA]</scope>
    <source>
        <strain evidence="4">cv. Huhao1</strain>
        <tissue evidence="3">Leaf</tissue>
    </source>
</reference>
<name>A0A2U1Q1Z8_ARTAN</name>
<dbReference type="PANTHER" id="PTHR31704:SF55">
    <property type="entry name" value="MYB_SANT-LIKE DNA-BINDING DOMAIN PROTEIN"/>
    <property type="match status" value="1"/>
</dbReference>
<feature type="region of interest" description="Disordered" evidence="1">
    <location>
        <begin position="283"/>
        <end position="313"/>
    </location>
</feature>
<gene>
    <name evidence="3" type="ORF">CTI12_AA083820</name>
</gene>
<evidence type="ECO:0000313" key="3">
    <source>
        <dbReference type="EMBL" id="PWA92040.1"/>
    </source>
</evidence>
<feature type="domain" description="Myb/SANT-like" evidence="2">
    <location>
        <begin position="105"/>
        <end position="177"/>
    </location>
</feature>
<evidence type="ECO:0000259" key="2">
    <source>
        <dbReference type="Pfam" id="PF12776"/>
    </source>
</evidence>
<evidence type="ECO:0000313" key="4">
    <source>
        <dbReference type="Proteomes" id="UP000245207"/>
    </source>
</evidence>
<evidence type="ECO:0000256" key="1">
    <source>
        <dbReference type="SAM" id="MobiDB-lite"/>
    </source>
</evidence>
<dbReference type="PANTHER" id="PTHR31704">
    <property type="entry name" value="MYB/SANT-LIKE DNA-BINDING DOMAIN PROTEIN-RELATED"/>
    <property type="match status" value="1"/>
</dbReference>
<dbReference type="AlphaFoldDB" id="A0A2U1Q1Z8"/>
<keyword evidence="4" id="KW-1185">Reference proteome</keyword>
<comment type="caution">
    <text evidence="3">The sequence shown here is derived from an EMBL/GenBank/DDBJ whole genome shotgun (WGS) entry which is preliminary data.</text>
</comment>
<sequence>MGKQQEEINQQQAMAMTELKLVGQEHQLFEQFPFYGSEQPNNVLQLAADLPDLQLHSYPYRLQSTQANLQESTSAPHNIFVKPLVLILCVDDLFACVQILNKYLMNHGRTSQFNWNEIQAEFEKISNTKVYSFRVLKNKYDDQRKDYNLWTSLKNGATGLGWDASTGTLNCSDEWWEIKQTENDKFKRLRKKQPSLELQECWYQLFGDKVATGVEVVAPSITRRTFVAPPVNPSTSNDSHHVNLDAEDEDLEAENGLEDLDAENETFFSSFIDEVASENVSTSNQIGGSKLAKKSAKTSTKPAQMKRSGRESAGTAMFKKIMTEQNATQQRALQLLELDTTNEVSKTNVDSVITVMNRMVEQKLLPEYGDLWCFGMTVLEDPVKREFFLNFPADAGRVAWLQYQQKLGK</sequence>
<dbReference type="EMBL" id="PKPP01000495">
    <property type="protein sequence ID" value="PWA92040.1"/>
    <property type="molecule type" value="Genomic_DNA"/>
</dbReference>
<protein>
    <submittedName>
        <fullName evidence="3">Myb/SANT-like domain-containing protein</fullName>
    </submittedName>
</protein>
<organism evidence="3 4">
    <name type="scientific">Artemisia annua</name>
    <name type="common">Sweet wormwood</name>
    <dbReference type="NCBI Taxonomy" id="35608"/>
    <lineage>
        <taxon>Eukaryota</taxon>
        <taxon>Viridiplantae</taxon>
        <taxon>Streptophyta</taxon>
        <taxon>Embryophyta</taxon>
        <taxon>Tracheophyta</taxon>
        <taxon>Spermatophyta</taxon>
        <taxon>Magnoliopsida</taxon>
        <taxon>eudicotyledons</taxon>
        <taxon>Gunneridae</taxon>
        <taxon>Pentapetalae</taxon>
        <taxon>asterids</taxon>
        <taxon>campanulids</taxon>
        <taxon>Asterales</taxon>
        <taxon>Asteraceae</taxon>
        <taxon>Asteroideae</taxon>
        <taxon>Anthemideae</taxon>
        <taxon>Artemisiinae</taxon>
        <taxon>Artemisia</taxon>
    </lineage>
</organism>
<proteinExistence type="predicted"/>
<dbReference type="Proteomes" id="UP000245207">
    <property type="component" value="Unassembled WGS sequence"/>
</dbReference>